<sequence length="102" mass="11749">MANISHTQEIEELAAEIGQNIYMDIAKWHLRLDDAHLHKTLAEQLYPLLTENTLTEARVRDILAGISIKLGGGRRELPLIDLLPRQCETDLMNILEEFQRQM</sequence>
<dbReference type="AlphaFoldDB" id="A0AAU8JHZ1"/>
<gene>
    <name evidence="1" type="ORF">ABWT76_001235</name>
</gene>
<proteinExistence type="predicted"/>
<name>A0AAU8JHZ1_9CYAN</name>
<dbReference type="RefSeq" id="WP_054469669.1">
    <property type="nucleotide sequence ID" value="NZ_CP159837.1"/>
</dbReference>
<reference evidence="1" key="1">
    <citation type="submission" date="2024-07" db="EMBL/GenBank/DDBJ databases">
        <authorList>
            <person name="Kim Y.J."/>
            <person name="Jeong J.Y."/>
        </authorList>
    </citation>
    <scope>NUCLEOTIDE SEQUENCE</scope>
    <source>
        <strain evidence="1">GIHE-MW2</strain>
    </source>
</reference>
<dbReference type="EMBL" id="CP159837">
    <property type="protein sequence ID" value="XCM38389.1"/>
    <property type="molecule type" value="Genomic_DNA"/>
</dbReference>
<accession>A0AAU8JHZ1</accession>
<organism evidence="1">
    <name type="scientific">Planktothricoides raciborskii GIHE-MW2</name>
    <dbReference type="NCBI Taxonomy" id="2792601"/>
    <lineage>
        <taxon>Bacteria</taxon>
        <taxon>Bacillati</taxon>
        <taxon>Cyanobacteriota</taxon>
        <taxon>Cyanophyceae</taxon>
        <taxon>Oscillatoriophycideae</taxon>
        <taxon>Oscillatoriales</taxon>
        <taxon>Oscillatoriaceae</taxon>
        <taxon>Planktothricoides</taxon>
    </lineage>
</organism>
<dbReference type="Pfam" id="PF11378">
    <property type="entry name" value="DUF3181"/>
    <property type="match status" value="1"/>
</dbReference>
<evidence type="ECO:0000313" key="1">
    <source>
        <dbReference type="EMBL" id="XCM38389.1"/>
    </source>
</evidence>
<protein>
    <submittedName>
        <fullName evidence="1">DUF3181 family protein</fullName>
    </submittedName>
</protein>
<dbReference type="InterPro" id="IPR021518">
    <property type="entry name" value="DUF3181"/>
</dbReference>